<evidence type="ECO:0000256" key="7">
    <source>
        <dbReference type="SAM" id="MobiDB-lite"/>
    </source>
</evidence>
<dbReference type="SUPFAM" id="SSF81296">
    <property type="entry name" value="E set domains"/>
    <property type="match status" value="1"/>
</dbReference>
<dbReference type="EMBL" id="JAFDVD010000007">
    <property type="protein sequence ID" value="MBM6400016.1"/>
    <property type="molecule type" value="Genomic_DNA"/>
</dbReference>
<evidence type="ECO:0000256" key="6">
    <source>
        <dbReference type="ARBA" id="ARBA00030238"/>
    </source>
</evidence>
<feature type="region of interest" description="Disordered" evidence="7">
    <location>
        <begin position="71"/>
        <end position="91"/>
    </location>
</feature>
<name>A0ABS2CLI3_9MICO</name>
<evidence type="ECO:0000256" key="1">
    <source>
        <dbReference type="ARBA" id="ARBA00000548"/>
    </source>
</evidence>
<dbReference type="InterPro" id="IPR011050">
    <property type="entry name" value="Pectin_lyase_fold/virulence"/>
</dbReference>
<comment type="catalytic activity">
    <reaction evidence="1">
        <text>Endohydrolysis of (1-&gt;4)-alpha-D-glucosidic linkages in polysaccharides containing three or more (1-&gt;4)-alpha-linked D-glucose units.</text>
        <dbReference type="EC" id="3.2.1.1"/>
    </reaction>
</comment>
<dbReference type="InterPro" id="IPR006626">
    <property type="entry name" value="PbH1"/>
</dbReference>
<evidence type="ECO:0000259" key="9">
    <source>
        <dbReference type="Pfam" id="PF01833"/>
    </source>
</evidence>
<gene>
    <name evidence="10" type="ORF">JQN70_06445</name>
</gene>
<feature type="signal peptide" evidence="8">
    <location>
        <begin position="1"/>
        <end position="28"/>
    </location>
</feature>
<dbReference type="Gene3D" id="2.60.40.1120">
    <property type="entry name" value="Carboxypeptidase-like, regulatory domain"/>
    <property type="match status" value="1"/>
</dbReference>
<dbReference type="InterPro" id="IPR014756">
    <property type="entry name" value="Ig_E-set"/>
</dbReference>
<accession>A0ABS2CLI3</accession>
<dbReference type="InterPro" id="IPR002909">
    <property type="entry name" value="IPT_dom"/>
</dbReference>
<evidence type="ECO:0000313" key="10">
    <source>
        <dbReference type="EMBL" id="MBM6400016.1"/>
    </source>
</evidence>
<dbReference type="Proteomes" id="UP001430172">
    <property type="component" value="Unassembled WGS sequence"/>
</dbReference>
<organism evidence="10 11">
    <name type="scientific">Phycicoccus sonneratiae</name>
    <dbReference type="NCBI Taxonomy" id="2807628"/>
    <lineage>
        <taxon>Bacteria</taxon>
        <taxon>Bacillati</taxon>
        <taxon>Actinomycetota</taxon>
        <taxon>Actinomycetes</taxon>
        <taxon>Micrococcales</taxon>
        <taxon>Intrasporangiaceae</taxon>
        <taxon>Phycicoccus</taxon>
    </lineage>
</organism>
<dbReference type="Pfam" id="PF01833">
    <property type="entry name" value="TIG"/>
    <property type="match status" value="1"/>
</dbReference>
<dbReference type="InterPro" id="IPR013784">
    <property type="entry name" value="Carb-bd-like_fold"/>
</dbReference>
<feature type="chain" id="PRO_5045170205" description="alpha-amylase" evidence="8">
    <location>
        <begin position="29"/>
        <end position="2006"/>
    </location>
</feature>
<keyword evidence="8" id="KW-0732">Signal</keyword>
<dbReference type="SUPFAM" id="SSF49452">
    <property type="entry name" value="Starch-binding domain-like"/>
    <property type="match status" value="1"/>
</dbReference>
<dbReference type="InterPro" id="IPR013783">
    <property type="entry name" value="Ig-like_fold"/>
</dbReference>
<dbReference type="SUPFAM" id="SSF117074">
    <property type="entry name" value="Hypothetical protein PA1324"/>
    <property type="match status" value="1"/>
</dbReference>
<keyword evidence="4" id="KW-0106">Calcium</keyword>
<evidence type="ECO:0000313" key="11">
    <source>
        <dbReference type="Proteomes" id="UP001430172"/>
    </source>
</evidence>
<feature type="compositionally biased region" description="Low complexity" evidence="7">
    <location>
        <begin position="1984"/>
        <end position="1998"/>
    </location>
</feature>
<feature type="domain" description="IPT/TIG" evidence="9">
    <location>
        <begin position="1037"/>
        <end position="1116"/>
    </location>
</feature>
<evidence type="ECO:0000256" key="2">
    <source>
        <dbReference type="ARBA" id="ARBA00004316"/>
    </source>
</evidence>
<keyword evidence="11" id="KW-1185">Reference proteome</keyword>
<dbReference type="SMART" id="SM00710">
    <property type="entry name" value="PbH1"/>
    <property type="match status" value="6"/>
</dbReference>
<feature type="region of interest" description="Disordered" evidence="7">
    <location>
        <begin position="1710"/>
        <end position="1731"/>
    </location>
</feature>
<dbReference type="SUPFAM" id="SSF51126">
    <property type="entry name" value="Pectin lyase-like"/>
    <property type="match status" value="1"/>
</dbReference>
<keyword evidence="5" id="KW-0966">Cell projection</keyword>
<reference evidence="10" key="1">
    <citation type="submission" date="2021-02" db="EMBL/GenBank/DDBJ databases">
        <title>Phycicoccus sp. MQZ13P-5T, whole genome shotgun sequence.</title>
        <authorList>
            <person name="Tuo L."/>
        </authorList>
    </citation>
    <scope>NUCLEOTIDE SEQUENCE</scope>
    <source>
        <strain evidence="10">MQZ13P-5</strain>
    </source>
</reference>
<comment type="caution">
    <text evidence="10">The sequence shown here is derived from an EMBL/GenBank/DDBJ whole genome shotgun (WGS) entry which is preliminary data.</text>
</comment>
<dbReference type="Gene3D" id="2.60.40.10">
    <property type="entry name" value="Immunoglobulins"/>
    <property type="match status" value="2"/>
</dbReference>
<evidence type="ECO:0000256" key="3">
    <source>
        <dbReference type="ARBA" id="ARBA00012595"/>
    </source>
</evidence>
<feature type="region of interest" description="Disordered" evidence="7">
    <location>
        <begin position="1977"/>
        <end position="2006"/>
    </location>
</feature>
<evidence type="ECO:0000256" key="5">
    <source>
        <dbReference type="ARBA" id="ARBA00023273"/>
    </source>
</evidence>
<evidence type="ECO:0000256" key="8">
    <source>
        <dbReference type="SAM" id="SignalP"/>
    </source>
</evidence>
<protein>
    <recommendedName>
        <fullName evidence="3">alpha-amylase</fullName>
        <ecNumber evidence="3">3.2.1.1</ecNumber>
    </recommendedName>
    <alternativeName>
        <fullName evidence="6">1,4-alpha-D-glucan glucanohydrolase</fullName>
    </alternativeName>
</protein>
<sequence>MVTMVGATALATGTAVAVPVVLAAPAQADPTNTVSVRVTSARTEPHAPGGAVTAGQPVGDFRYMINVDDTGTSDPVGAPEPGSGCSAEDPGYPSECTWASLHEVTGAPIQRQGTSEDFANGATIDLPDGRYLISVLADGYKLDGVHFTVPTTDPVIDVTVQPNPLSDSTLRAFVFQDEASSNGAIDNGENGLKDFQGHINDVLGEVTTDVYGNPLCTRYKNENANYEIPWNAASRDADGNPIVQTVGGKCLSDADGMLVIPHLGTNRYTTYVTPPDGSDWVQTTTLEGNHDWDTWLLEGSTGYDTEFTLAGELVPTPQFGFVHPHNDIATSTATGSIKGTVVGVKQYYPPVGGSFNQYWGSVGSKLDKPIPNAVLSLNDLGNGDQSIWAGRAAADGTFTIPHVPDGTYMLTWWDEPQNYILQLVNVTVSGGKAVDLKQLPLNGWWTPLTGHVFLDNNKNGKRDPGEAGVAQFPLTLRKKDNSLMDRGSTAASTDSTGYFEFPSAYPLAEWLIMEAYSDNFYTTGVTYQTDNQPTPTTVLGSGVDVSILPIIGLSGRVDWGVQKYDPTGTKGGPRNGGIVGSVSYDTTRNELDPRYAATEDWQPGISGVPVKLYAPVTCGTTSAPCDATDTYELAPDGSYAKGRLLNSYVSEHWSRPTGCTARDVDGKPFTHGTEENVLVTNQETDGECISALIQGVQVGTYASGQGTPDAGFGASVDGNYGFGDGCTGTLDASDPSDPQCTGGSFAPLGAGDYLVSVEIPEDPTGKPMYQVTREEDINIGRGDQVVPQAPPAACVGALHTVDVEGRGTDGYGEKVGPVAGVPAGVTVGASTPVHNPTFADIGGSPYEGTVRPECDTKLVPLANGKSIVPMFHLFTDVPIPSRLRGLIVDDLNYSTDNRSVLYGDKAGVPNAPVGIYDFANDLKYTAHSDFNGYYDVLMPSTDHINCPTPSGVCQNMYRFVGNDPGVPGALNADYNPRFRTIGTEFEATPGVTIPTDLAPTQVGVSLGTPGSSPTTVKCMPNLARPQLFSVDQPFMRSATSGAARSVTITGYGFGDTKGTGAVRLGTTVLTTTTWTNTRIVATIPAVGTATGQLAAGPYDLSVTSGNGLRTTNGLTYHQLGSAYNPTVLQVGPGVSNPQYDPTKAASQRPGSLVRHPIQNAIDDARASAATDLVVVMPNTPSAGNPRGAYYENLVVSGPLKLQGVGAGGFQGTDTNAPYVQGTVIDGSAFGGDTDLATDWFTKVGAMTWSGNQTVSDGAVVYLLGKAPGATATAAEYSTAANAFKPSIDGFDLRGGDQQGFPGNINDLTGQVTGLPPNIVTQGGAVFANAYVRQLQVTNNVVENNGGGYGTIRVGTPDLTGTDANQHNEKVRIANNRILQNAGTNLAGAIGLFGGSDGYEVAGNDVCGNFSLEYGAGLSVYGYSPGGSVHDNRFTLNNSNDEGAGIMMAGALQADPDVLSPGTGAVDIYANEIKGNLANDDGGGIRFLMAGNYPMNVHDNVIASNVSTHEGGGIAINDAPDVRIYSNTIMDNITTATAVTSTGLPAPAGVSTSENSQQLQATLPAGSPAFSRPALFDNVLWDNRAGTRAGTTVSGIGLGGASDVEPWDVGVADFPGVLAPLNSVIQQDASVHPYTQDASNRSSDPKVVEPWTVSVSFATWRQNPAFVDATVVAVEKPADLLGNYHLASCAAGGSPACDLGVMSRGGITVSSRDIDGDARPNGPLPDAGADEAAYVAPPPPPVAFLFSTAGTGTIAGVSGTVDDSDVIRYDGATNAYSRVVRAQANPGPRIPAAANVDGFASVDATHWYMSFTTDVTLPGVGTVQDEDVVYWNGSAWSVWFDGTARGLTSAALDITSIGVRGGSLYFSTTGVANPPGVSGTADNSDVYQWNGSVFARVWDASTKGVPTAAVVDGAVFDSATHGWYSFGADTTLPGIGAVQDEDIVEYSNGTWSVWFNGTAHGLTPAGLDIDAFSMPDSAPAPAPLAAPARQAQAPTTPTPVRMTRGQR</sequence>
<evidence type="ECO:0000256" key="4">
    <source>
        <dbReference type="ARBA" id="ARBA00022837"/>
    </source>
</evidence>
<proteinExistence type="predicted"/>
<comment type="subcellular location">
    <subcellularLocation>
        <location evidence="2">Cell projection</location>
    </subcellularLocation>
</comment>
<dbReference type="EC" id="3.2.1.1" evidence="3"/>